<dbReference type="EMBL" id="BJYZ01000023">
    <property type="protein sequence ID" value="GEO40728.1"/>
    <property type="molecule type" value="Genomic_DNA"/>
</dbReference>
<comment type="catalytic activity">
    <reaction evidence="7">
        <text>N(6)-[(R)-S(8)-aminomethyldihydrolipoyl]-L-lysyl-[protein] + (6S)-5,6,7,8-tetrahydrofolate = N(6)-[(R)-dihydrolipoyl]-L-lysyl-[protein] + (6R)-5,10-methylene-5,6,7,8-tetrahydrofolate + NH4(+)</text>
        <dbReference type="Rhea" id="RHEA:16945"/>
        <dbReference type="Rhea" id="RHEA-COMP:10475"/>
        <dbReference type="Rhea" id="RHEA-COMP:10492"/>
        <dbReference type="ChEBI" id="CHEBI:15636"/>
        <dbReference type="ChEBI" id="CHEBI:28938"/>
        <dbReference type="ChEBI" id="CHEBI:57453"/>
        <dbReference type="ChEBI" id="CHEBI:83100"/>
        <dbReference type="ChEBI" id="CHEBI:83143"/>
        <dbReference type="EC" id="2.1.2.10"/>
    </reaction>
</comment>
<dbReference type="InterPro" id="IPR029043">
    <property type="entry name" value="GcvT/YgfZ_C"/>
</dbReference>
<dbReference type="Pfam" id="PF01571">
    <property type="entry name" value="GCV_T"/>
    <property type="match status" value="1"/>
</dbReference>
<evidence type="ECO:0000256" key="5">
    <source>
        <dbReference type="ARBA" id="ARBA00022946"/>
    </source>
</evidence>
<proteinExistence type="inferred from homology"/>
<feature type="binding site" evidence="8">
    <location>
        <position position="216"/>
    </location>
    <ligand>
        <name>substrate</name>
    </ligand>
</feature>
<protein>
    <recommendedName>
        <fullName evidence="2">aminomethyltransferase</fullName>
        <ecNumber evidence="2">2.1.2.10</ecNumber>
    </recommendedName>
    <alternativeName>
        <fullName evidence="6">Glycine cleavage system T protein</fullName>
    </alternativeName>
</protein>
<evidence type="ECO:0000259" key="11">
    <source>
        <dbReference type="Pfam" id="PF08669"/>
    </source>
</evidence>
<dbReference type="Proteomes" id="UP000321523">
    <property type="component" value="Unassembled WGS sequence"/>
</dbReference>
<keyword evidence="3" id="KW-0032">Aminotransferase</keyword>
<dbReference type="GO" id="GO:0008168">
    <property type="term" value="F:methyltransferase activity"/>
    <property type="evidence" value="ECO:0007669"/>
    <property type="project" value="UniProtKB-KW"/>
</dbReference>
<evidence type="ECO:0000256" key="2">
    <source>
        <dbReference type="ARBA" id="ARBA00012616"/>
    </source>
</evidence>
<dbReference type="SUPFAM" id="SSF101790">
    <property type="entry name" value="Aminomethyltransferase beta-barrel domain"/>
    <property type="match status" value="1"/>
</dbReference>
<keyword evidence="5" id="KW-0809">Transit peptide</keyword>
<evidence type="ECO:0000256" key="9">
    <source>
        <dbReference type="SAM" id="MobiDB-lite"/>
    </source>
</evidence>
<dbReference type="Gene3D" id="4.10.1250.10">
    <property type="entry name" value="Aminomethyltransferase fragment"/>
    <property type="match status" value="1"/>
</dbReference>
<dbReference type="NCBIfam" id="NF010093">
    <property type="entry name" value="PRK13579.1"/>
    <property type="match status" value="1"/>
</dbReference>
<evidence type="ECO:0000256" key="6">
    <source>
        <dbReference type="ARBA" id="ARBA00031395"/>
    </source>
</evidence>
<feature type="compositionally biased region" description="Polar residues" evidence="9">
    <location>
        <begin position="1"/>
        <end position="13"/>
    </location>
</feature>
<evidence type="ECO:0000313" key="12">
    <source>
        <dbReference type="EMBL" id="GEO40728.1"/>
    </source>
</evidence>
<dbReference type="Gene3D" id="3.30.1360.120">
    <property type="entry name" value="Probable tRNA modification gtpase trme, domain 1"/>
    <property type="match status" value="1"/>
</dbReference>
<dbReference type="Gene3D" id="2.40.30.110">
    <property type="entry name" value="Aminomethyltransferase beta-barrel domains"/>
    <property type="match status" value="1"/>
</dbReference>
<dbReference type="GO" id="GO:0005960">
    <property type="term" value="C:glycine cleavage complex"/>
    <property type="evidence" value="ECO:0007669"/>
    <property type="project" value="InterPro"/>
</dbReference>
<feature type="region of interest" description="Disordered" evidence="9">
    <location>
        <begin position="1"/>
        <end position="23"/>
    </location>
</feature>
<dbReference type="InterPro" id="IPR006223">
    <property type="entry name" value="GcvT"/>
</dbReference>
<dbReference type="AlphaFoldDB" id="A0A512DW79"/>
<evidence type="ECO:0000256" key="4">
    <source>
        <dbReference type="ARBA" id="ARBA00022679"/>
    </source>
</evidence>
<feature type="domain" description="GCVT N-terminal" evidence="10">
    <location>
        <begin position="30"/>
        <end position="278"/>
    </location>
</feature>
<evidence type="ECO:0000313" key="13">
    <source>
        <dbReference type="Proteomes" id="UP000321523"/>
    </source>
</evidence>
<dbReference type="NCBIfam" id="NF001567">
    <property type="entry name" value="PRK00389.1"/>
    <property type="match status" value="1"/>
</dbReference>
<dbReference type="SUPFAM" id="SSF103025">
    <property type="entry name" value="Folate-binding domain"/>
    <property type="match status" value="1"/>
</dbReference>
<dbReference type="NCBIfam" id="TIGR00528">
    <property type="entry name" value="gcvT"/>
    <property type="match status" value="1"/>
</dbReference>
<keyword evidence="12" id="KW-0489">Methyltransferase</keyword>
<dbReference type="PANTHER" id="PTHR43757">
    <property type="entry name" value="AMINOMETHYLTRANSFERASE"/>
    <property type="match status" value="1"/>
</dbReference>
<evidence type="ECO:0000256" key="1">
    <source>
        <dbReference type="ARBA" id="ARBA00008609"/>
    </source>
</evidence>
<reference evidence="12 13" key="1">
    <citation type="submission" date="2019-07" db="EMBL/GenBank/DDBJ databases">
        <title>Whole genome shotgun sequence of Skermanella aerolata NBRC 106429.</title>
        <authorList>
            <person name="Hosoyama A."/>
            <person name="Uohara A."/>
            <person name="Ohji S."/>
            <person name="Ichikawa N."/>
        </authorList>
    </citation>
    <scope>NUCLEOTIDE SEQUENCE [LARGE SCALE GENOMIC DNA]</scope>
    <source>
        <strain evidence="12 13">NBRC 106429</strain>
    </source>
</reference>
<dbReference type="InterPro" id="IPR027266">
    <property type="entry name" value="TrmE/GcvT-like"/>
</dbReference>
<dbReference type="Gene3D" id="3.30.70.1400">
    <property type="entry name" value="Aminomethyltransferase beta-barrel domains"/>
    <property type="match status" value="1"/>
</dbReference>
<dbReference type="InterPro" id="IPR028896">
    <property type="entry name" value="GcvT/YgfZ/DmdA"/>
</dbReference>
<comment type="similarity">
    <text evidence="1">Belongs to the GcvT family.</text>
</comment>
<dbReference type="Pfam" id="PF08669">
    <property type="entry name" value="GCV_T_C"/>
    <property type="match status" value="1"/>
</dbReference>
<dbReference type="GO" id="GO:0032259">
    <property type="term" value="P:methylation"/>
    <property type="evidence" value="ECO:0007669"/>
    <property type="project" value="UniProtKB-KW"/>
</dbReference>
<comment type="caution">
    <text evidence="12">The sequence shown here is derived from an EMBL/GenBank/DDBJ whole genome shotgun (WGS) entry which is preliminary data.</text>
</comment>
<dbReference type="InterPro" id="IPR006222">
    <property type="entry name" value="GCVT_N"/>
</dbReference>
<dbReference type="EC" id="2.1.2.10" evidence="2"/>
<evidence type="ECO:0000256" key="7">
    <source>
        <dbReference type="ARBA" id="ARBA00047665"/>
    </source>
</evidence>
<organism evidence="12 13">
    <name type="scientific">Skermanella aerolata</name>
    <dbReference type="NCBI Taxonomy" id="393310"/>
    <lineage>
        <taxon>Bacteria</taxon>
        <taxon>Pseudomonadati</taxon>
        <taxon>Pseudomonadota</taxon>
        <taxon>Alphaproteobacteria</taxon>
        <taxon>Rhodospirillales</taxon>
        <taxon>Azospirillaceae</taxon>
        <taxon>Skermanella</taxon>
    </lineage>
</organism>
<dbReference type="GO" id="GO:0008483">
    <property type="term" value="F:transaminase activity"/>
    <property type="evidence" value="ECO:0007669"/>
    <property type="project" value="UniProtKB-KW"/>
</dbReference>
<dbReference type="FunFam" id="4.10.1250.10:FF:000002">
    <property type="entry name" value="Aminomethyltransferase"/>
    <property type="match status" value="1"/>
</dbReference>
<evidence type="ECO:0000256" key="3">
    <source>
        <dbReference type="ARBA" id="ARBA00022576"/>
    </source>
</evidence>
<dbReference type="PIRSF" id="PIRSF006487">
    <property type="entry name" value="GcvT"/>
    <property type="match status" value="1"/>
</dbReference>
<evidence type="ECO:0000259" key="10">
    <source>
        <dbReference type="Pfam" id="PF01571"/>
    </source>
</evidence>
<dbReference type="InterPro" id="IPR013977">
    <property type="entry name" value="GcvT_C"/>
</dbReference>
<feature type="domain" description="Aminomethyltransferase C-terminal" evidence="11">
    <location>
        <begin position="302"/>
        <end position="380"/>
    </location>
</feature>
<gene>
    <name evidence="12" type="ORF">SAE02_48760</name>
</gene>
<keyword evidence="4 12" id="KW-0808">Transferase</keyword>
<sequence length="387" mass="41205">MSDNKSGQGQSNEGAVPVPPSPDLLLTTPLHELHVELGAKMVPFAGYDMPVQYPLGILKEHLHTRAAAGLFDVSHMGQVRLTGDNPAAALETLVPGEIQALAEGRMRYSLFTNEHGGILDDLMITNMGDHLFLVVNAGCKAADVEHLRTRLAGKAEVEYLGDRALLALQGPQAAEVLGRFVPAAETMKFMSVLEATFRGAPVLITRSGYTGEDGYEISVPNAFAEITARLLLAEEEVEAIGLGARDSLRLEAGLCLYGHDIDTTTTPVEANLNWVIGKRRRAEGGFPGADVILDQLANGTARKRVGIRPDGRAPAREHTQITDAFGAFLGEVTSGGFGPSVNGPVAMGYVATASAAPGTPVNLVVRGKPMPAKVAEMPFFPQRYYRG</sequence>
<dbReference type="PANTHER" id="PTHR43757:SF2">
    <property type="entry name" value="AMINOMETHYLTRANSFERASE, MITOCHONDRIAL"/>
    <property type="match status" value="1"/>
</dbReference>
<evidence type="ECO:0000256" key="8">
    <source>
        <dbReference type="PIRSR" id="PIRSR006487-1"/>
    </source>
</evidence>
<dbReference type="FunFam" id="3.30.70.1400:FF:000001">
    <property type="entry name" value="Aminomethyltransferase"/>
    <property type="match status" value="1"/>
</dbReference>
<accession>A0A512DW79</accession>
<name>A0A512DW79_9PROT</name>
<dbReference type="GO" id="GO:0006546">
    <property type="term" value="P:glycine catabolic process"/>
    <property type="evidence" value="ECO:0007669"/>
    <property type="project" value="InterPro"/>
</dbReference>
<keyword evidence="13" id="KW-1185">Reference proteome</keyword>
<dbReference type="GO" id="GO:0004047">
    <property type="term" value="F:aminomethyltransferase activity"/>
    <property type="evidence" value="ECO:0007669"/>
    <property type="project" value="UniProtKB-EC"/>
</dbReference>